<keyword evidence="2" id="KW-0547">Nucleotide-binding</keyword>
<evidence type="ECO:0000313" key="3">
    <source>
        <dbReference type="Proteomes" id="UP001199919"/>
    </source>
</evidence>
<evidence type="ECO:0000313" key="2">
    <source>
        <dbReference type="EMBL" id="MCD8740774.1"/>
    </source>
</evidence>
<dbReference type="EMBL" id="JAJPWV010000003">
    <property type="protein sequence ID" value="MCD8740774.1"/>
    <property type="molecule type" value="Genomic_DNA"/>
</dbReference>
<dbReference type="Proteomes" id="UP001199919">
    <property type="component" value="Unassembled WGS sequence"/>
</dbReference>
<dbReference type="Gene3D" id="3.40.50.300">
    <property type="entry name" value="P-loop containing nucleotide triphosphate hydrolases"/>
    <property type="match status" value="2"/>
</dbReference>
<organism evidence="2 3">
    <name type="scientific">Mucilaginibacter roseus</name>
    <dbReference type="NCBI Taxonomy" id="1528868"/>
    <lineage>
        <taxon>Bacteria</taxon>
        <taxon>Pseudomonadati</taxon>
        <taxon>Bacteroidota</taxon>
        <taxon>Sphingobacteriia</taxon>
        <taxon>Sphingobacteriales</taxon>
        <taxon>Sphingobacteriaceae</taxon>
        <taxon>Mucilaginibacter</taxon>
    </lineage>
</organism>
<dbReference type="InterPro" id="IPR027417">
    <property type="entry name" value="P-loop_NTPase"/>
</dbReference>
<keyword evidence="2" id="KW-0067">ATP-binding</keyword>
<sequence length="1080" mass="125012">MTEEILGLISKIDGTLKDFQRATVDYVVGQYYDTHRKKILVADEVGLGKTIIAKGVLIKSLARSYEPGRPFHVIYICSNQVLAQQNLQKLNPFWETAQSFSRLIFLAYRPQPSSLPLRLSSLTPSTSFTLTKGVGIKEERAIILKLLHDHLYFRNRESTLIRIFRGNYQVGEESWNNLARYYINHGHEKLRPELSNLLKQRLEGLPFENWRMPRAANLIGDYQITLWEGIRRLIDRLNRNERSDPLYFSKELVRVLRFELTQVCVSFLDADLFILDEFQRFKTLLDGEDESEAGEIAKEVLQNDDSRVLLLSATPFKSFTTRLEELSYENHFDEFRKLIIFLGGAKGEKIWADIQKDQETFFQLLRFPKEALADFDHAKAVKTSLENQLKAVMTRNERMSVANDDDDMLVSGTRDKIKVIPADIKNFIAVDQVTEELKELMSHGRFASATMEFSKSVPFPLSYLRGYKLREVLNSYKEEESIRSILRKNKDSFIDFNKINKYQPIGMVNGVQAYPNGKLRALANECFSQNGELLLWIPPSKPYYKPFGVFSKSNGYSKILVFSGWAMVPRAVSSLVSYEAERRTIAKEDMSANQEKEKRTYFKDDNKRHPRPLITYPNKEDRLHMTNICLTYPAQIIHNWIARDGIPFEEHNSYQDIKDKTADTIRRNVNATGFQSKFEKTERPDIRWYWLLPALLDRLGDHKLNMALMAGQGAVGKSMHYIYLQKFIGQVIAGEIDDLGCFPEDLYQVIADIILTSPANVSYRIYKRYFPDESNIGLSAFQTAEAFTSLFNKPESISIVRLSTSNDFYWKQVLEYCASGNIEAMLEEYIYLLKDCENKQSAADIAVGIENVLSIKTTNVKVDDRTEFYSDRGKDMRCHFAISYGDQKISTEAGSERMVNVREIFNSPFRPFVLTSTSIGQEGLDFHYYCRKIVHWNLPHNPIDLEQREGRINRYKAFVIRQCLAAKIPLDQLANGTDNLWPALFKLAEATLKKSGDSDMVPFWYLNDGEYKIERFVPIHEFSRDELRFERIKDTLSLYRLTFGQPRQEELLEAFRNAGLTKEEVQLIRKSLLINLSPYK</sequence>
<gene>
    <name evidence="2" type="ORF">LT679_09200</name>
</gene>
<protein>
    <submittedName>
        <fullName evidence="2">DEAD/DEAH box helicase</fullName>
    </submittedName>
</protein>
<dbReference type="SMART" id="SM00487">
    <property type="entry name" value="DEXDc"/>
    <property type="match status" value="1"/>
</dbReference>
<accession>A0ABS8U4H3</accession>
<dbReference type="InterPro" id="IPR014001">
    <property type="entry name" value="Helicase_ATP-bd"/>
</dbReference>
<dbReference type="RefSeq" id="WP_232177176.1">
    <property type="nucleotide sequence ID" value="NZ_JAJPWV010000003.1"/>
</dbReference>
<name>A0ABS8U4H3_9SPHI</name>
<keyword evidence="2" id="KW-0347">Helicase</keyword>
<dbReference type="Pfam" id="PF00271">
    <property type="entry name" value="Helicase_C"/>
    <property type="match status" value="1"/>
</dbReference>
<feature type="domain" description="Helicase ATP-binding" evidence="1">
    <location>
        <begin position="12"/>
        <end position="339"/>
    </location>
</feature>
<comment type="caution">
    <text evidence="2">The sequence shown here is derived from an EMBL/GenBank/DDBJ whole genome shotgun (WGS) entry which is preliminary data.</text>
</comment>
<dbReference type="InterPro" id="IPR001650">
    <property type="entry name" value="Helicase_C-like"/>
</dbReference>
<proteinExistence type="predicted"/>
<dbReference type="SUPFAM" id="SSF52540">
    <property type="entry name" value="P-loop containing nucleoside triphosphate hydrolases"/>
    <property type="match status" value="2"/>
</dbReference>
<keyword evidence="2" id="KW-0378">Hydrolase</keyword>
<keyword evidence="3" id="KW-1185">Reference proteome</keyword>
<dbReference type="GO" id="GO:0004386">
    <property type="term" value="F:helicase activity"/>
    <property type="evidence" value="ECO:0007669"/>
    <property type="project" value="UniProtKB-KW"/>
</dbReference>
<reference evidence="2 3" key="1">
    <citation type="submission" date="2021-12" db="EMBL/GenBank/DDBJ databases">
        <title>Mucilaginibacter roseus genome.</title>
        <authorList>
            <person name="Ferreira J.R."/>
            <person name="Newman J.D."/>
        </authorList>
    </citation>
    <scope>NUCLEOTIDE SEQUENCE [LARGE SCALE GENOMIC DNA]</scope>
    <source>
        <strain evidence="2 3">LMG 28454</strain>
    </source>
</reference>
<evidence type="ECO:0000259" key="1">
    <source>
        <dbReference type="SMART" id="SM00487"/>
    </source>
</evidence>